<gene>
    <name evidence="4" type="ORF">AWRI4620_LOCUS2514</name>
</gene>
<feature type="region of interest" description="Disordered" evidence="2">
    <location>
        <begin position="250"/>
        <end position="276"/>
    </location>
</feature>
<proteinExistence type="predicted"/>
<feature type="compositionally biased region" description="Low complexity" evidence="2">
    <location>
        <begin position="250"/>
        <end position="262"/>
    </location>
</feature>
<evidence type="ECO:0000313" key="4">
    <source>
        <dbReference type="EMBL" id="CAD0108259.1"/>
    </source>
</evidence>
<keyword evidence="1" id="KW-0479">Metal-binding</keyword>
<feature type="domain" description="C2H2-type" evidence="3">
    <location>
        <begin position="321"/>
        <end position="350"/>
    </location>
</feature>
<dbReference type="PROSITE" id="PS50157">
    <property type="entry name" value="ZINC_FINGER_C2H2_2"/>
    <property type="match status" value="1"/>
</dbReference>
<keyword evidence="1" id="KW-0862">Zinc</keyword>
<dbReference type="PROSITE" id="PS00028">
    <property type="entry name" value="ZINC_FINGER_C2H2_1"/>
    <property type="match status" value="1"/>
</dbReference>
<keyword evidence="1" id="KW-0863">Zinc-finger</keyword>
<dbReference type="InterPro" id="IPR013087">
    <property type="entry name" value="Znf_C2H2_type"/>
</dbReference>
<organism evidence="4 5">
    <name type="scientific">Aureobasidium uvarum</name>
    <dbReference type="NCBI Taxonomy" id="2773716"/>
    <lineage>
        <taxon>Eukaryota</taxon>
        <taxon>Fungi</taxon>
        <taxon>Dikarya</taxon>
        <taxon>Ascomycota</taxon>
        <taxon>Pezizomycotina</taxon>
        <taxon>Dothideomycetes</taxon>
        <taxon>Dothideomycetidae</taxon>
        <taxon>Dothideales</taxon>
        <taxon>Saccotheciaceae</taxon>
        <taxon>Aureobasidium</taxon>
    </lineage>
</organism>
<evidence type="ECO:0000259" key="3">
    <source>
        <dbReference type="PROSITE" id="PS50157"/>
    </source>
</evidence>
<comment type="caution">
    <text evidence="4">The sequence shown here is derived from an EMBL/GenBank/DDBJ whole genome shotgun (WGS) entry which is preliminary data.</text>
</comment>
<dbReference type="AlphaFoldDB" id="A0A9N8KIF3"/>
<evidence type="ECO:0000256" key="2">
    <source>
        <dbReference type="SAM" id="MobiDB-lite"/>
    </source>
</evidence>
<sequence>MSPASFEMSNRRMANLSIDTNAFHGHQALISPPESANSARRSSYDMNFHQAPLSNYHPNTPVQFTGQDMYNVIPSDKMKLSFHQYPPSPPVDFTQGQQHFTTACNSPTWNSSMAFGQKSEADPFYQDSSALLSTDHDWNSSTMSHYSNVDYAPDPNSLFMLPSQDPSASFMTDVDPHHEHLPTFIAPSQAVHQPPELDYNMSISGWGGLQTPVHDSNILHSSSPPEFSPTTPSTLEYSFDASYVTHDVSPSSSVYGTTSRSSLTKKGRKMSKADKRRSICRSVPVNDSNTSITLLTDEQSAAYSKLSKEDQKNFNTEKKSHECKHPGCGLKFARSEHCKRHQNSHSERYDYACYISDHRLNPEDPKTQCTVGKKGNGKQNRNDNSRSHHWTHVKAYLVANDPLVRERNKPLNGKSKSKGRNCPISPIQMLALVRARDSHSPPNQEVVLKFLNGEAGKDFGVHILWEEEGCPVVPCPRTVGASGCGMCRSKQGKEKKE</sequence>
<dbReference type="OrthoDB" id="10018191at2759"/>
<dbReference type="SUPFAM" id="SSF57667">
    <property type="entry name" value="beta-beta-alpha zinc fingers"/>
    <property type="match status" value="1"/>
</dbReference>
<evidence type="ECO:0000256" key="1">
    <source>
        <dbReference type="PROSITE-ProRule" id="PRU00042"/>
    </source>
</evidence>
<dbReference type="Proteomes" id="UP000745764">
    <property type="component" value="Unassembled WGS sequence"/>
</dbReference>
<dbReference type="Gene3D" id="3.30.160.60">
    <property type="entry name" value="Classic Zinc Finger"/>
    <property type="match status" value="1"/>
</dbReference>
<keyword evidence="5" id="KW-1185">Reference proteome</keyword>
<dbReference type="InterPro" id="IPR036236">
    <property type="entry name" value="Znf_C2H2_sf"/>
</dbReference>
<evidence type="ECO:0000313" key="5">
    <source>
        <dbReference type="Proteomes" id="UP000745764"/>
    </source>
</evidence>
<protein>
    <recommendedName>
        <fullName evidence="3">C2H2-type domain-containing protein</fullName>
    </recommendedName>
</protein>
<reference evidence="4" key="1">
    <citation type="submission" date="2020-06" db="EMBL/GenBank/DDBJ databases">
        <authorList>
            <person name="Onetto C."/>
        </authorList>
    </citation>
    <scope>NUCLEOTIDE SEQUENCE</scope>
</reference>
<feature type="region of interest" description="Disordered" evidence="2">
    <location>
        <begin position="364"/>
        <end position="388"/>
    </location>
</feature>
<dbReference type="EMBL" id="CAINUL010000002">
    <property type="protein sequence ID" value="CAD0108259.1"/>
    <property type="molecule type" value="Genomic_DNA"/>
</dbReference>
<name>A0A9N8KIF3_9PEZI</name>
<dbReference type="GO" id="GO:0008270">
    <property type="term" value="F:zinc ion binding"/>
    <property type="evidence" value="ECO:0007669"/>
    <property type="project" value="UniProtKB-KW"/>
</dbReference>
<accession>A0A9N8KIF3</accession>